<keyword evidence="3" id="KW-1185">Reference proteome</keyword>
<keyword evidence="1" id="KW-0472">Membrane</keyword>
<proteinExistence type="predicted"/>
<sequence>MSQRHGDDALQPAGEPQRQRESLADLLGGGRAAIEASIPPAAFLAGWLAGAALPGSLALWLGCGAAIVASVAIAIVGVAQGRRPRAVVIGLLAVVVAALVAAYTGQARDFFLIRLLTNGASALAWAASIVVRWPLLGLIVGAVVGTRARWRRDPVLLRAYQRASWIWVLQYVVRLAVFVPLFVLDLPGALALFQAVLTYPLVAACLVVSGIVLFRSIPAGHPGIRHPLPDGEARVASDR</sequence>
<accession>A0ABN3AK02</accession>
<gene>
    <name evidence="2" type="ORF">GCM10009846_01020</name>
</gene>
<evidence type="ECO:0000256" key="1">
    <source>
        <dbReference type="SAM" id="Phobius"/>
    </source>
</evidence>
<feature type="transmembrane region" description="Helical" evidence="1">
    <location>
        <begin position="190"/>
        <end position="214"/>
    </location>
</feature>
<protein>
    <submittedName>
        <fullName evidence="2">DUF3159 domain-containing protein</fullName>
    </submittedName>
</protein>
<organism evidence="2 3">
    <name type="scientific">Agrococcus versicolor</name>
    <dbReference type="NCBI Taxonomy" id="501482"/>
    <lineage>
        <taxon>Bacteria</taxon>
        <taxon>Bacillati</taxon>
        <taxon>Actinomycetota</taxon>
        <taxon>Actinomycetes</taxon>
        <taxon>Micrococcales</taxon>
        <taxon>Microbacteriaceae</taxon>
        <taxon>Agrococcus</taxon>
    </lineage>
</organism>
<keyword evidence="1" id="KW-0812">Transmembrane</keyword>
<comment type="caution">
    <text evidence="2">The sequence shown here is derived from an EMBL/GenBank/DDBJ whole genome shotgun (WGS) entry which is preliminary data.</text>
</comment>
<reference evidence="2 3" key="1">
    <citation type="journal article" date="2019" name="Int. J. Syst. Evol. Microbiol.">
        <title>The Global Catalogue of Microorganisms (GCM) 10K type strain sequencing project: providing services to taxonomists for standard genome sequencing and annotation.</title>
        <authorList>
            <consortium name="The Broad Institute Genomics Platform"/>
            <consortium name="The Broad Institute Genome Sequencing Center for Infectious Disease"/>
            <person name="Wu L."/>
            <person name="Ma J."/>
        </authorList>
    </citation>
    <scope>NUCLEOTIDE SEQUENCE [LARGE SCALE GENOMIC DNA]</scope>
    <source>
        <strain evidence="2 3">JCM 16026</strain>
    </source>
</reference>
<dbReference type="Pfam" id="PF11361">
    <property type="entry name" value="DUF3159"/>
    <property type="match status" value="1"/>
</dbReference>
<name>A0ABN3AK02_9MICO</name>
<dbReference type="Proteomes" id="UP001501599">
    <property type="component" value="Unassembled WGS sequence"/>
</dbReference>
<feature type="transmembrane region" description="Helical" evidence="1">
    <location>
        <begin position="57"/>
        <end position="79"/>
    </location>
</feature>
<keyword evidence="1" id="KW-1133">Transmembrane helix</keyword>
<feature type="transmembrane region" description="Helical" evidence="1">
    <location>
        <begin position="86"/>
        <end position="103"/>
    </location>
</feature>
<feature type="transmembrane region" description="Helical" evidence="1">
    <location>
        <begin position="123"/>
        <end position="144"/>
    </location>
</feature>
<dbReference type="EMBL" id="BAAAQT010000001">
    <property type="protein sequence ID" value="GAA2170478.1"/>
    <property type="molecule type" value="Genomic_DNA"/>
</dbReference>
<evidence type="ECO:0000313" key="2">
    <source>
        <dbReference type="EMBL" id="GAA2170478.1"/>
    </source>
</evidence>
<dbReference type="InterPro" id="IPR016566">
    <property type="entry name" value="UCP010219"/>
</dbReference>
<dbReference type="RefSeq" id="WP_344339229.1">
    <property type="nucleotide sequence ID" value="NZ_BAAAQT010000001.1"/>
</dbReference>
<evidence type="ECO:0000313" key="3">
    <source>
        <dbReference type="Proteomes" id="UP001501599"/>
    </source>
</evidence>
<feature type="transmembrane region" description="Helical" evidence="1">
    <location>
        <begin position="165"/>
        <end position="184"/>
    </location>
</feature>